<evidence type="ECO:0000259" key="4">
    <source>
        <dbReference type="PROSITE" id="PS50043"/>
    </source>
</evidence>
<organism evidence="5 6">
    <name type="scientific">Zhongshania aquimaris</name>
    <dbReference type="NCBI Taxonomy" id="2857107"/>
    <lineage>
        <taxon>Bacteria</taxon>
        <taxon>Pseudomonadati</taxon>
        <taxon>Pseudomonadota</taxon>
        <taxon>Gammaproteobacteria</taxon>
        <taxon>Cellvibrionales</taxon>
        <taxon>Spongiibacteraceae</taxon>
        <taxon>Zhongshania</taxon>
    </lineage>
</organism>
<keyword evidence="6" id="KW-1185">Reference proteome</keyword>
<protein>
    <submittedName>
        <fullName evidence="5">LuxR C-terminal-related transcriptional regulator</fullName>
    </submittedName>
</protein>
<dbReference type="RefSeq" id="WP_219042116.1">
    <property type="nucleotide sequence ID" value="NZ_JAHWDQ010000001.1"/>
</dbReference>
<evidence type="ECO:0000256" key="2">
    <source>
        <dbReference type="ARBA" id="ARBA00023125"/>
    </source>
</evidence>
<evidence type="ECO:0000313" key="6">
    <source>
        <dbReference type="Proteomes" id="UP001166291"/>
    </source>
</evidence>
<dbReference type="Proteomes" id="UP001166291">
    <property type="component" value="Unassembled WGS sequence"/>
</dbReference>
<keyword evidence="3" id="KW-0804">Transcription</keyword>
<name>A0ABS6VQ93_9GAMM</name>
<comment type="caution">
    <text evidence="5">The sequence shown here is derived from an EMBL/GenBank/DDBJ whole genome shotgun (WGS) entry which is preliminary data.</text>
</comment>
<dbReference type="PANTHER" id="PTHR44688">
    <property type="entry name" value="DNA-BINDING TRANSCRIPTIONAL ACTIVATOR DEVR_DOSR"/>
    <property type="match status" value="1"/>
</dbReference>
<dbReference type="PANTHER" id="PTHR44688:SF16">
    <property type="entry name" value="DNA-BINDING TRANSCRIPTIONAL ACTIVATOR DEVR_DOSR"/>
    <property type="match status" value="1"/>
</dbReference>
<dbReference type="InterPro" id="IPR059106">
    <property type="entry name" value="WHD_MalT"/>
</dbReference>
<dbReference type="Pfam" id="PF00196">
    <property type="entry name" value="GerE"/>
    <property type="match status" value="1"/>
</dbReference>
<keyword evidence="2" id="KW-0238">DNA-binding</keyword>
<accession>A0ABS6VQ93</accession>
<dbReference type="Pfam" id="PF17874">
    <property type="entry name" value="TPR_MalT"/>
    <property type="match status" value="1"/>
</dbReference>
<proteinExistence type="predicted"/>
<reference evidence="5" key="1">
    <citation type="submission" date="2021-07" db="EMBL/GenBank/DDBJ databases">
        <title>Zhongshania sp. CAU 1632 isolated from seawater.</title>
        <authorList>
            <person name="Kim W."/>
        </authorList>
    </citation>
    <scope>NUCLEOTIDE SEQUENCE</scope>
    <source>
        <strain evidence="5">CAU 1632</strain>
    </source>
</reference>
<dbReference type="CDD" id="cd06170">
    <property type="entry name" value="LuxR_C_like"/>
    <property type="match status" value="1"/>
</dbReference>
<sequence length="898" mass="101441">MLTSSNTSDLGLSHHKFQAPLGEQKQVLRQELLTRISELGAIQCVVIQAPAGHGKTTLLKQILNLSKDAGKLTAWLKLDEADNDLHRLLLHLDKIISDLEESQEAKHSKTLKENSLPKGRAERFNNRLAEIGADIHLFFDDFQFIDEPEIEHLFRNILSNLPNSVKVFIGSRSLPKIGLTELQVQQRLELLRFAEIKFSLQEAKEFFQKEQQLCLSDEDLAIIYSRSEGWAAALQLFRLTLAKRSVKESLNNLESYTPFQITEYLASNVLQQQASDVQEFLLTCSLLPKLCAPLCEEITGRKDSQDILEQLERQGLFLNNIDNERYWFQFHRLFAHYLQELVRKRHPARCSQIHSKAATWFLEHQLYEDALFHAVAAQDFNLATTAMDIWATDQITNACLHSVERWADKIPLAHIFQHPRLIVKITWALTFLRRRAKVLPYLDVLKKLGEQALDEQFAIERQITMAVVEMALDHLDHAFANVADINTENHEARGFWAFELGAAANIQACRRIAYGNFAAARYHIAVGRNHNHGDSAPFLAGYNTGLTIISSYLQGNINDAYERSISILKAKGLNIEESYAATSAVCCCLFPLYENNDFDTAVEVFEQYHQEINTGLLPDFVSAAYLPMIRIYDAKGEPNKARKLLDTLEDIAISANWPRIVRLCAWENVRRALLAENSQQALSIAATLGYPAPELSTPSFLSFADAIEDATLSRIRLEVHTKPLQDTRSKLKLAIQRAQDHNLIAREIKLHLLNAILESNEGNAEKSSSELKIALTLAAEYGVIRSVLDEGPKVISLLKARLNGSWSSTLNRYITNLLGQCEERDNITSPQTELPEALTSREMQILSLLAKGETNKNIARSLFVSENTVKFHLKNIFHKLGVSTRTQAISSASKHGLI</sequence>
<evidence type="ECO:0000256" key="3">
    <source>
        <dbReference type="ARBA" id="ARBA00023163"/>
    </source>
</evidence>
<dbReference type="EMBL" id="JAHWDQ010000001">
    <property type="protein sequence ID" value="MBW2939881.1"/>
    <property type="molecule type" value="Genomic_DNA"/>
</dbReference>
<gene>
    <name evidence="5" type="ORF">KXJ70_03800</name>
</gene>
<feature type="domain" description="HTH luxR-type" evidence="4">
    <location>
        <begin position="831"/>
        <end position="896"/>
    </location>
</feature>
<dbReference type="InterPro" id="IPR000792">
    <property type="entry name" value="Tscrpt_reg_LuxR_C"/>
</dbReference>
<evidence type="ECO:0000256" key="1">
    <source>
        <dbReference type="ARBA" id="ARBA00023015"/>
    </source>
</evidence>
<dbReference type="InterPro" id="IPR041617">
    <property type="entry name" value="TPR_MalT"/>
</dbReference>
<keyword evidence="1" id="KW-0805">Transcription regulation</keyword>
<dbReference type="SMART" id="SM00421">
    <property type="entry name" value="HTH_LUXR"/>
    <property type="match status" value="1"/>
</dbReference>
<evidence type="ECO:0000313" key="5">
    <source>
        <dbReference type="EMBL" id="MBW2939881.1"/>
    </source>
</evidence>
<dbReference type="Pfam" id="PF25873">
    <property type="entry name" value="WHD_MalT"/>
    <property type="match status" value="1"/>
</dbReference>
<dbReference type="PROSITE" id="PS50043">
    <property type="entry name" value="HTH_LUXR_2"/>
    <property type="match status" value="1"/>
</dbReference>
<dbReference type="PROSITE" id="PS00622">
    <property type="entry name" value="HTH_LUXR_1"/>
    <property type="match status" value="1"/>
</dbReference>